<proteinExistence type="predicted"/>
<name>A0A1I6T9U1_9BACL</name>
<evidence type="ECO:0000256" key="2">
    <source>
        <dbReference type="ARBA" id="ARBA00022475"/>
    </source>
</evidence>
<feature type="transmembrane region" description="Helical" evidence="6">
    <location>
        <begin position="6"/>
        <end position="23"/>
    </location>
</feature>
<evidence type="ECO:0000256" key="4">
    <source>
        <dbReference type="ARBA" id="ARBA00022989"/>
    </source>
</evidence>
<keyword evidence="2" id="KW-1003">Cell membrane</keyword>
<feature type="transmembrane region" description="Helical" evidence="6">
    <location>
        <begin position="103"/>
        <end position="123"/>
    </location>
</feature>
<keyword evidence="5 6" id="KW-0472">Membrane</keyword>
<dbReference type="InterPro" id="IPR018076">
    <property type="entry name" value="T2SS_GspF_dom"/>
</dbReference>
<sequence length="308" mass="34430">MSALLIAGAAASAIWALHYYLLLSNDRKKAHDKLNDWMYQGIEKTSWSDSVADRIDGTEWAKKMRIKLDQASLDYKPSDYSAYLFLGLIVVTLVMNLMVGIQSIILCIIIASVVIYFASSIFLKSRKHIYAQRLDNQLSEACRLLSSAARAGLSIPQGLQLVVQEMSAPIKNELGQVVREVELGRDLEDSVRDLYKRVETKDVQVFINALIIQRRAGGDLAKVMSEMASTMEERKIIHQTIRALTAQARASAYALPAMSILIAFMLSKMVDNFWGIMSNLPGIIILTIFALMQVLGVFLVKKISQIRV</sequence>
<keyword evidence="3 6" id="KW-0812">Transmembrane</keyword>
<dbReference type="RefSeq" id="WP_091837898.1">
    <property type="nucleotide sequence ID" value="NZ_FPAA01000009.1"/>
</dbReference>
<reference evidence="9" key="1">
    <citation type="submission" date="2016-10" db="EMBL/GenBank/DDBJ databases">
        <authorList>
            <person name="Varghese N."/>
            <person name="Submissions S."/>
        </authorList>
    </citation>
    <scope>NUCLEOTIDE SEQUENCE [LARGE SCALE GENOMIC DNA]</scope>
    <source>
        <strain evidence="9">DSM 45789</strain>
    </source>
</reference>
<feature type="transmembrane region" description="Helical" evidence="6">
    <location>
        <begin position="282"/>
        <end position="300"/>
    </location>
</feature>
<dbReference type="OrthoDB" id="9803381at2"/>
<accession>A0A1I6T9U1</accession>
<evidence type="ECO:0000259" key="7">
    <source>
        <dbReference type="Pfam" id="PF00482"/>
    </source>
</evidence>
<evidence type="ECO:0000256" key="3">
    <source>
        <dbReference type="ARBA" id="ARBA00022692"/>
    </source>
</evidence>
<dbReference type="Proteomes" id="UP000198660">
    <property type="component" value="Unassembled WGS sequence"/>
</dbReference>
<dbReference type="PANTHER" id="PTHR35007:SF1">
    <property type="entry name" value="PILUS ASSEMBLY PROTEIN"/>
    <property type="match status" value="1"/>
</dbReference>
<keyword evidence="4 6" id="KW-1133">Transmembrane helix</keyword>
<dbReference type="AlphaFoldDB" id="A0A1I6T9U1"/>
<evidence type="ECO:0000256" key="1">
    <source>
        <dbReference type="ARBA" id="ARBA00004651"/>
    </source>
</evidence>
<dbReference type="EMBL" id="FPAA01000009">
    <property type="protein sequence ID" value="SFS85979.1"/>
    <property type="molecule type" value="Genomic_DNA"/>
</dbReference>
<feature type="domain" description="Type II secretion system protein GspF" evidence="7">
    <location>
        <begin position="141"/>
        <end position="266"/>
    </location>
</feature>
<feature type="transmembrane region" description="Helical" evidence="6">
    <location>
        <begin position="80"/>
        <end position="97"/>
    </location>
</feature>
<comment type="subcellular location">
    <subcellularLocation>
        <location evidence="1">Cell membrane</location>
        <topology evidence="1">Multi-pass membrane protein</topology>
    </subcellularLocation>
</comment>
<dbReference type="Pfam" id="PF00482">
    <property type="entry name" value="T2SSF"/>
    <property type="match status" value="1"/>
</dbReference>
<dbReference type="InterPro" id="IPR042094">
    <property type="entry name" value="T2SS_GspF_sf"/>
</dbReference>
<feature type="transmembrane region" description="Helical" evidence="6">
    <location>
        <begin position="252"/>
        <end position="270"/>
    </location>
</feature>
<evidence type="ECO:0000313" key="8">
    <source>
        <dbReference type="EMBL" id="SFS85979.1"/>
    </source>
</evidence>
<dbReference type="Gene3D" id="1.20.81.30">
    <property type="entry name" value="Type II secretion system (T2SS), domain F"/>
    <property type="match status" value="1"/>
</dbReference>
<organism evidence="8 9">
    <name type="scientific">Marininema halotolerans</name>
    <dbReference type="NCBI Taxonomy" id="1155944"/>
    <lineage>
        <taxon>Bacteria</taxon>
        <taxon>Bacillati</taxon>
        <taxon>Bacillota</taxon>
        <taxon>Bacilli</taxon>
        <taxon>Bacillales</taxon>
        <taxon>Thermoactinomycetaceae</taxon>
        <taxon>Marininema</taxon>
    </lineage>
</organism>
<evidence type="ECO:0000256" key="6">
    <source>
        <dbReference type="SAM" id="Phobius"/>
    </source>
</evidence>
<protein>
    <submittedName>
        <fullName evidence="8">Tight adherence protein B</fullName>
    </submittedName>
</protein>
<evidence type="ECO:0000313" key="9">
    <source>
        <dbReference type="Proteomes" id="UP000198660"/>
    </source>
</evidence>
<gene>
    <name evidence="8" type="ORF">SAMN05444972_109114</name>
</gene>
<dbReference type="GO" id="GO:0005886">
    <property type="term" value="C:plasma membrane"/>
    <property type="evidence" value="ECO:0007669"/>
    <property type="project" value="UniProtKB-SubCell"/>
</dbReference>
<dbReference type="PANTHER" id="PTHR35007">
    <property type="entry name" value="INTEGRAL MEMBRANE PROTEIN-RELATED"/>
    <property type="match status" value="1"/>
</dbReference>
<evidence type="ECO:0000256" key="5">
    <source>
        <dbReference type="ARBA" id="ARBA00023136"/>
    </source>
</evidence>
<keyword evidence="9" id="KW-1185">Reference proteome</keyword>